<evidence type="ECO:0000256" key="3">
    <source>
        <dbReference type="ARBA" id="ARBA00005417"/>
    </source>
</evidence>
<dbReference type="CDD" id="cd03257">
    <property type="entry name" value="ABC_NikE_OppD_transporters"/>
    <property type="match status" value="1"/>
</dbReference>
<dbReference type="InterPro" id="IPR000515">
    <property type="entry name" value="MetI-like"/>
</dbReference>
<accession>A0ABP7BRA4</accession>
<comment type="caution">
    <text evidence="15">The sequence shown here is derived from an EMBL/GenBank/DDBJ whole genome shotgun (WGS) entry which is preliminary data.</text>
</comment>
<evidence type="ECO:0000259" key="14">
    <source>
        <dbReference type="PROSITE" id="PS50928"/>
    </source>
</evidence>
<comment type="similarity">
    <text evidence="3">Belongs to the ABC transporter superfamily.</text>
</comment>
<dbReference type="PROSITE" id="PS00211">
    <property type="entry name" value="ABC_TRANSPORTER_1"/>
    <property type="match status" value="1"/>
</dbReference>
<dbReference type="PROSITE" id="PS50928">
    <property type="entry name" value="ABC_TM1"/>
    <property type="match status" value="1"/>
</dbReference>
<dbReference type="SMART" id="SM00382">
    <property type="entry name" value="AAA"/>
    <property type="match status" value="1"/>
</dbReference>
<evidence type="ECO:0000256" key="5">
    <source>
        <dbReference type="ARBA" id="ARBA00022475"/>
    </source>
</evidence>
<dbReference type="Gene3D" id="1.10.3720.10">
    <property type="entry name" value="MetI-like"/>
    <property type="match status" value="1"/>
</dbReference>
<dbReference type="InterPro" id="IPR017871">
    <property type="entry name" value="ABC_transporter-like_CS"/>
</dbReference>
<dbReference type="PANTHER" id="PTHR43297:SF2">
    <property type="entry name" value="DIPEPTIDE TRANSPORT ATP-BINDING PROTEIN DPPD"/>
    <property type="match status" value="1"/>
</dbReference>
<keyword evidence="7" id="KW-0547">Nucleotide-binding</keyword>
<dbReference type="CDD" id="cd06261">
    <property type="entry name" value="TM_PBP2"/>
    <property type="match status" value="1"/>
</dbReference>
<dbReference type="InterPro" id="IPR003439">
    <property type="entry name" value="ABC_transporter-like_ATP-bd"/>
</dbReference>
<dbReference type="InterPro" id="IPR035906">
    <property type="entry name" value="MetI-like_sf"/>
</dbReference>
<evidence type="ECO:0000256" key="4">
    <source>
        <dbReference type="ARBA" id="ARBA00022448"/>
    </source>
</evidence>
<keyword evidence="5" id="KW-1003">Cell membrane</keyword>
<evidence type="ECO:0000256" key="11">
    <source>
        <dbReference type="RuleBase" id="RU363032"/>
    </source>
</evidence>
<feature type="region of interest" description="Disordered" evidence="12">
    <location>
        <begin position="1"/>
        <end position="25"/>
    </location>
</feature>
<dbReference type="SUPFAM" id="SSF52540">
    <property type="entry name" value="P-loop containing nucleoside triphosphate hydrolases"/>
    <property type="match status" value="1"/>
</dbReference>
<feature type="transmembrane region" description="Helical" evidence="11">
    <location>
        <begin position="107"/>
        <end position="130"/>
    </location>
</feature>
<feature type="transmembrane region" description="Helical" evidence="11">
    <location>
        <begin position="142"/>
        <end position="160"/>
    </location>
</feature>
<evidence type="ECO:0000256" key="6">
    <source>
        <dbReference type="ARBA" id="ARBA00022692"/>
    </source>
</evidence>
<feature type="transmembrane region" description="Helical" evidence="11">
    <location>
        <begin position="220"/>
        <end position="242"/>
    </location>
</feature>
<evidence type="ECO:0000256" key="10">
    <source>
        <dbReference type="ARBA" id="ARBA00023136"/>
    </source>
</evidence>
<evidence type="ECO:0000256" key="2">
    <source>
        <dbReference type="ARBA" id="ARBA00004202"/>
    </source>
</evidence>
<feature type="domain" description="ABC transmembrane type-1" evidence="14">
    <location>
        <begin position="103"/>
        <end position="292"/>
    </location>
</feature>
<dbReference type="EMBL" id="BAABEO010000001">
    <property type="protein sequence ID" value="GAA3666065.1"/>
    <property type="molecule type" value="Genomic_DNA"/>
</dbReference>
<feature type="transmembrane region" description="Helical" evidence="11">
    <location>
        <begin position="42"/>
        <end position="64"/>
    </location>
</feature>
<evidence type="ECO:0000313" key="15">
    <source>
        <dbReference type="EMBL" id="GAA3666065.1"/>
    </source>
</evidence>
<dbReference type="SUPFAM" id="SSF161098">
    <property type="entry name" value="MetI-like"/>
    <property type="match status" value="1"/>
</dbReference>
<dbReference type="Pfam" id="PF12911">
    <property type="entry name" value="OppC_N"/>
    <property type="match status" value="1"/>
</dbReference>
<keyword evidence="6 11" id="KW-0812">Transmembrane</keyword>
<dbReference type="InterPro" id="IPR025966">
    <property type="entry name" value="OppC_N"/>
</dbReference>
<dbReference type="Pfam" id="PF08352">
    <property type="entry name" value="oligo_HPY"/>
    <property type="match status" value="1"/>
</dbReference>
<feature type="transmembrane region" description="Helical" evidence="11">
    <location>
        <begin position="166"/>
        <end position="185"/>
    </location>
</feature>
<keyword evidence="16" id="KW-1185">Reference proteome</keyword>
<evidence type="ECO:0000256" key="7">
    <source>
        <dbReference type="ARBA" id="ARBA00022741"/>
    </source>
</evidence>
<reference evidence="16" key="1">
    <citation type="journal article" date="2019" name="Int. J. Syst. Evol. Microbiol.">
        <title>The Global Catalogue of Microorganisms (GCM) 10K type strain sequencing project: providing services to taxonomists for standard genome sequencing and annotation.</title>
        <authorList>
            <consortium name="The Broad Institute Genomics Platform"/>
            <consortium name="The Broad Institute Genome Sequencing Center for Infectious Disease"/>
            <person name="Wu L."/>
            <person name="Ma J."/>
        </authorList>
    </citation>
    <scope>NUCLEOTIDE SEQUENCE [LARGE SCALE GENOMIC DNA]</scope>
    <source>
        <strain evidence="16">JCM 30742</strain>
    </source>
</reference>
<dbReference type="Gene3D" id="3.40.50.300">
    <property type="entry name" value="P-loop containing nucleotide triphosphate hydrolases"/>
    <property type="match status" value="1"/>
</dbReference>
<evidence type="ECO:0000259" key="13">
    <source>
        <dbReference type="PROSITE" id="PS50893"/>
    </source>
</evidence>
<evidence type="ECO:0000256" key="12">
    <source>
        <dbReference type="SAM" id="MobiDB-lite"/>
    </source>
</evidence>
<evidence type="ECO:0000256" key="9">
    <source>
        <dbReference type="ARBA" id="ARBA00022989"/>
    </source>
</evidence>
<keyword evidence="9 11" id="KW-1133">Transmembrane helix</keyword>
<feature type="domain" description="ABC transporter" evidence="13">
    <location>
        <begin position="341"/>
        <end position="590"/>
    </location>
</feature>
<dbReference type="InterPro" id="IPR050388">
    <property type="entry name" value="ABC_Ni/Peptide_Import"/>
</dbReference>
<protein>
    <submittedName>
        <fullName evidence="15">Dipeptide/oligopeptide/nickel ABC transporter permease/ATP-binding protein</fullName>
    </submittedName>
</protein>
<dbReference type="InterPro" id="IPR013563">
    <property type="entry name" value="Oligopep_ABC_C"/>
</dbReference>
<comment type="similarity">
    <text evidence="11">Belongs to the binding-protein-dependent transport system permease family.</text>
</comment>
<organism evidence="15 16">
    <name type="scientific">Arthrobacter ginkgonis</name>
    <dbReference type="NCBI Taxonomy" id="1630594"/>
    <lineage>
        <taxon>Bacteria</taxon>
        <taxon>Bacillati</taxon>
        <taxon>Actinomycetota</taxon>
        <taxon>Actinomycetes</taxon>
        <taxon>Micrococcales</taxon>
        <taxon>Micrococcaceae</taxon>
        <taxon>Arthrobacter</taxon>
    </lineage>
</organism>
<evidence type="ECO:0000256" key="8">
    <source>
        <dbReference type="ARBA" id="ARBA00022840"/>
    </source>
</evidence>
<keyword evidence="8" id="KW-0067">ATP-binding</keyword>
<dbReference type="InterPro" id="IPR027417">
    <property type="entry name" value="P-loop_NTPase"/>
</dbReference>
<dbReference type="PROSITE" id="PS50893">
    <property type="entry name" value="ABC_TRANSPORTER_2"/>
    <property type="match status" value="1"/>
</dbReference>
<dbReference type="PANTHER" id="PTHR43297">
    <property type="entry name" value="OLIGOPEPTIDE TRANSPORT ATP-BINDING PROTEIN APPD"/>
    <property type="match status" value="1"/>
</dbReference>
<keyword evidence="4 11" id="KW-0813">Transport</keyword>
<gene>
    <name evidence="15" type="ORF">GCM10023081_01060</name>
</gene>
<evidence type="ECO:0000313" key="16">
    <source>
        <dbReference type="Proteomes" id="UP001500752"/>
    </source>
</evidence>
<proteinExistence type="inferred from homology"/>
<dbReference type="InterPro" id="IPR003593">
    <property type="entry name" value="AAA+_ATPase"/>
</dbReference>
<dbReference type="Pfam" id="PF00528">
    <property type="entry name" value="BPD_transp_1"/>
    <property type="match status" value="1"/>
</dbReference>
<dbReference type="NCBIfam" id="TIGR01727">
    <property type="entry name" value="oligo_HPY"/>
    <property type="match status" value="1"/>
</dbReference>
<sequence length="662" mass="69255">MSTTQTTTPAATEAAPGASVAAPQPAGERRPGFFLRYLRKGAAVAAALFLIALAAACFLAPWIAPYASDATDFAAASQGPSAAHWLGTDTLGRDVYSRLLYGGANTLGPALLTVAVAFAIGVPVGILSGFKAGRTDQVVSSILDGIIAVPSTIFLLAVLAVFPHNIVIAMVVFGILISPPVAKVVRSATLGVRAEQYIDFARISGIGDLGIMWKHVRSKVAGVIVVQMTLVSGVAVVVQSGLEFLGLGPQPPTATWGNLISDAAELIHTRPWMLVPTGGIITLTTLALWFVGDGVRDSLAERWQGPPATRRSARARKLVANQRLAAATTGGGASRPSDALVSVDGVTVSFGHGASRIPVVQNVGFEVAAGETVALLGESGCGKSVTARAVAGLLPPSAHVDGGTAVFEGKTYELSDDGDTLPRGNGISMIFQEPVAALDPSLTVGTILTNSLRRHAGLDRKAARARALELLAQVDIRDPENVLKLYPHEISGGMAQRVCIARALAADPKFLIADEPTTALDVTVQAGVLNLLRERQALTDLAVLFVTHDWGVVADIADRCVVMYAGEVVEVGTVDDLFDDARHPYSRALLEANPSQGVPGERLAALPGRVPSPNAWPEGCRFQSRCPFATAACAAGPIPLTSTDDGRKVRCIRWEELRRDAN</sequence>
<evidence type="ECO:0000256" key="1">
    <source>
        <dbReference type="ARBA" id="ARBA00004141"/>
    </source>
</evidence>
<comment type="subcellular location">
    <subcellularLocation>
        <location evidence="11">Cell membrane</location>
        <topology evidence="11">Multi-pass membrane protein</topology>
    </subcellularLocation>
    <subcellularLocation>
        <location evidence="2">Cell membrane</location>
        <topology evidence="2">Peripheral membrane protein</topology>
    </subcellularLocation>
    <subcellularLocation>
        <location evidence="1">Membrane</location>
        <topology evidence="1">Multi-pass membrane protein</topology>
    </subcellularLocation>
</comment>
<dbReference type="Pfam" id="PF00005">
    <property type="entry name" value="ABC_tran"/>
    <property type="match status" value="1"/>
</dbReference>
<dbReference type="RefSeq" id="WP_345147667.1">
    <property type="nucleotide sequence ID" value="NZ_BAABEO010000001.1"/>
</dbReference>
<keyword evidence="10 11" id="KW-0472">Membrane</keyword>
<name>A0ABP7BRA4_9MICC</name>
<dbReference type="Proteomes" id="UP001500752">
    <property type="component" value="Unassembled WGS sequence"/>
</dbReference>